<dbReference type="Pfam" id="PF08399">
    <property type="entry name" value="VWA_N"/>
    <property type="match status" value="1"/>
</dbReference>
<proteinExistence type="predicted"/>
<dbReference type="InterPro" id="IPR036465">
    <property type="entry name" value="vWFA_dom_sf"/>
</dbReference>
<dbReference type="OrthoDB" id="10054666at2759"/>
<feature type="non-terminal residue" evidence="15">
    <location>
        <position position="579"/>
    </location>
</feature>
<dbReference type="FunFam" id="3.40.50.410:FF:000007">
    <property type="entry name" value="Calcium voltage-gated channel auxiliary subunit alpha2delta 3"/>
    <property type="match status" value="1"/>
</dbReference>
<dbReference type="PROSITE" id="PS50234">
    <property type="entry name" value="VWFA"/>
    <property type="match status" value="1"/>
</dbReference>
<accession>A0A8S3ZP32</accession>
<dbReference type="Gene3D" id="3.30.450.20">
    <property type="entry name" value="PAS domain"/>
    <property type="match status" value="1"/>
</dbReference>
<evidence type="ECO:0000256" key="1">
    <source>
        <dbReference type="ARBA" id="ARBA00004479"/>
    </source>
</evidence>
<dbReference type="Pfam" id="PF00092">
    <property type="entry name" value="VWA"/>
    <property type="match status" value="1"/>
</dbReference>
<protein>
    <recommendedName>
        <fullName evidence="14">VWFA domain-containing protein</fullName>
    </recommendedName>
</protein>
<dbReference type="PANTHER" id="PTHR10166:SF67">
    <property type="entry name" value="VWFA DOMAIN-CONTAINING PROTEIN"/>
    <property type="match status" value="1"/>
</dbReference>
<evidence type="ECO:0000256" key="2">
    <source>
        <dbReference type="ARBA" id="ARBA00022448"/>
    </source>
</evidence>
<keyword evidence="13" id="KW-0407">Ion channel</keyword>
<keyword evidence="8" id="KW-0851">Voltage-gated channel</keyword>
<dbReference type="InterPro" id="IPR013608">
    <property type="entry name" value="VWA_N"/>
</dbReference>
<evidence type="ECO:0000256" key="13">
    <source>
        <dbReference type="ARBA" id="ARBA00023303"/>
    </source>
</evidence>
<evidence type="ECO:0000313" key="15">
    <source>
        <dbReference type="EMBL" id="CAG5128291.1"/>
    </source>
</evidence>
<dbReference type="SMART" id="SM00327">
    <property type="entry name" value="VWA"/>
    <property type="match status" value="1"/>
</dbReference>
<keyword evidence="11" id="KW-0472">Membrane</keyword>
<name>A0A8S3ZP32_9EUPU</name>
<keyword evidence="12" id="KW-0325">Glycoprotein</keyword>
<evidence type="ECO:0000256" key="11">
    <source>
        <dbReference type="ARBA" id="ARBA00023136"/>
    </source>
</evidence>
<dbReference type="PANTHER" id="PTHR10166">
    <property type="entry name" value="VOLTAGE-DEPENDENT CALCIUM CHANNEL SUBUNIT ALPHA-2/DELTA-RELATED"/>
    <property type="match status" value="1"/>
</dbReference>
<dbReference type="Gene3D" id="3.40.50.410">
    <property type="entry name" value="von Willebrand factor, type A domain"/>
    <property type="match status" value="1"/>
</dbReference>
<dbReference type="SUPFAM" id="SSF53300">
    <property type="entry name" value="vWA-like"/>
    <property type="match status" value="1"/>
</dbReference>
<feature type="non-terminal residue" evidence="15">
    <location>
        <position position="1"/>
    </location>
</feature>
<organism evidence="15 16">
    <name type="scientific">Candidula unifasciata</name>
    <dbReference type="NCBI Taxonomy" id="100452"/>
    <lineage>
        <taxon>Eukaryota</taxon>
        <taxon>Metazoa</taxon>
        <taxon>Spiralia</taxon>
        <taxon>Lophotrochozoa</taxon>
        <taxon>Mollusca</taxon>
        <taxon>Gastropoda</taxon>
        <taxon>Heterobranchia</taxon>
        <taxon>Euthyneura</taxon>
        <taxon>Panpulmonata</taxon>
        <taxon>Eupulmonata</taxon>
        <taxon>Stylommatophora</taxon>
        <taxon>Helicina</taxon>
        <taxon>Helicoidea</taxon>
        <taxon>Geomitridae</taxon>
        <taxon>Candidula</taxon>
    </lineage>
</organism>
<evidence type="ECO:0000256" key="5">
    <source>
        <dbReference type="ARBA" id="ARBA00022692"/>
    </source>
</evidence>
<evidence type="ECO:0000259" key="14">
    <source>
        <dbReference type="PROSITE" id="PS50234"/>
    </source>
</evidence>
<keyword evidence="10" id="KW-0406">Ion transport</keyword>
<keyword evidence="2" id="KW-0813">Transport</keyword>
<reference evidence="15" key="1">
    <citation type="submission" date="2021-04" db="EMBL/GenBank/DDBJ databases">
        <authorList>
            <consortium name="Molecular Ecology Group"/>
        </authorList>
    </citation>
    <scope>NUCLEOTIDE SEQUENCE</scope>
</reference>
<sequence length="579" mass="66026">KSVEAAEKIASAYKWNNNLKKDDVTYMNAKELAEKKINLTYDEQFGREVNFDFSSVHIPVEIYDGNIDILNGLNWTAGLDEQFKKNQEEDPDMLWQYFGSQSGFLRFYPAALWPSKGVDLYDVRRRSWYTQGSSSPKDMMILIDTSGSTHGQSLQLMQNSVKSILDTLGENDYVNIVAFSEQANFASRCFNHTAFVQANYRNKLRLMKDIDKLLASGQTDFSEAIRFAFEKFKEFSDNASNTDSIGANCNKVIMLLTDGGTDTAEEVFEKYNWPNKTVRVFTYAVGATPNPISALRWMACANRGFFSQIPAMGAIRARVQAYTRHLREKEIANAKEVAFEITIDPRELGMMTTVTRPVYNYSTESILLYNYFTVVPNQTIPLGVMAIDIGPNGYSFAINPNGYVVFHPNLYTSGKFMTEPPNVDLLELEVDQNSKELNDLRSAMIEGNNGSVTISTYFLSPDQRYVTNDQADYAYVSITNTSFRLGLCVPTYQKMYPSFSGDIRTFDWSNADSSVFKVLIAPWNYHKNMKRMKDLTGSLDDIVHLLQKDPDPKNWNLDLLYHLYWDVMHIEPQLVAFMN</sequence>
<evidence type="ECO:0000256" key="7">
    <source>
        <dbReference type="ARBA" id="ARBA00022837"/>
    </source>
</evidence>
<keyword evidence="7" id="KW-0106">Calcium</keyword>
<dbReference type="GO" id="GO:0005891">
    <property type="term" value="C:voltage-gated calcium channel complex"/>
    <property type="evidence" value="ECO:0007669"/>
    <property type="project" value="TreeGrafter"/>
</dbReference>
<evidence type="ECO:0000256" key="6">
    <source>
        <dbReference type="ARBA" id="ARBA00022729"/>
    </source>
</evidence>
<dbReference type="InterPro" id="IPR002035">
    <property type="entry name" value="VWF_A"/>
</dbReference>
<keyword evidence="9" id="KW-1133">Transmembrane helix</keyword>
<dbReference type="InterPro" id="IPR051173">
    <property type="entry name" value="Ca_channel_alpha-2/delta"/>
</dbReference>
<dbReference type="EMBL" id="CAJHNH020003001">
    <property type="protein sequence ID" value="CAG5128291.1"/>
    <property type="molecule type" value="Genomic_DNA"/>
</dbReference>
<dbReference type="Proteomes" id="UP000678393">
    <property type="component" value="Unassembled WGS sequence"/>
</dbReference>
<gene>
    <name evidence="15" type="ORF">CUNI_LOCUS13849</name>
</gene>
<comment type="subcellular location">
    <subcellularLocation>
        <location evidence="1">Membrane</location>
        <topology evidence="1">Single-pass type I membrane protein</topology>
    </subcellularLocation>
</comment>
<feature type="domain" description="VWFA" evidence="14">
    <location>
        <begin position="138"/>
        <end position="326"/>
    </location>
</feature>
<evidence type="ECO:0000256" key="4">
    <source>
        <dbReference type="ARBA" id="ARBA00022673"/>
    </source>
</evidence>
<evidence type="ECO:0000256" key="10">
    <source>
        <dbReference type="ARBA" id="ARBA00023065"/>
    </source>
</evidence>
<evidence type="ECO:0000313" key="16">
    <source>
        <dbReference type="Proteomes" id="UP000678393"/>
    </source>
</evidence>
<comment type="caution">
    <text evidence="15">The sequence shown here is derived from an EMBL/GenBank/DDBJ whole genome shotgun (WGS) entry which is preliminary data.</text>
</comment>
<keyword evidence="4" id="KW-0107">Calcium channel</keyword>
<evidence type="ECO:0000256" key="9">
    <source>
        <dbReference type="ARBA" id="ARBA00022989"/>
    </source>
</evidence>
<dbReference type="AlphaFoldDB" id="A0A8S3ZP32"/>
<dbReference type="GO" id="GO:0005245">
    <property type="term" value="F:voltage-gated calcium channel activity"/>
    <property type="evidence" value="ECO:0007669"/>
    <property type="project" value="TreeGrafter"/>
</dbReference>
<keyword evidence="5" id="KW-0812">Transmembrane</keyword>
<evidence type="ECO:0000256" key="3">
    <source>
        <dbReference type="ARBA" id="ARBA00022568"/>
    </source>
</evidence>
<keyword evidence="3" id="KW-0109">Calcium transport</keyword>
<keyword evidence="16" id="KW-1185">Reference proteome</keyword>
<keyword evidence="6" id="KW-0732">Signal</keyword>
<evidence type="ECO:0000256" key="8">
    <source>
        <dbReference type="ARBA" id="ARBA00022882"/>
    </source>
</evidence>
<evidence type="ECO:0000256" key="12">
    <source>
        <dbReference type="ARBA" id="ARBA00023180"/>
    </source>
</evidence>